<reference evidence="1 2" key="1">
    <citation type="submission" date="2023-10" db="EMBL/GenBank/DDBJ databases">
        <title>Genome-Wide Identification Analysis in wild type Solanum Pinnatisectum Reveals Some Genes Defensing Phytophthora Infestans.</title>
        <authorList>
            <person name="Sun C."/>
        </authorList>
    </citation>
    <scope>NUCLEOTIDE SEQUENCE [LARGE SCALE GENOMIC DNA]</scope>
    <source>
        <strain evidence="1">LQN</strain>
        <tissue evidence="1">Leaf</tissue>
    </source>
</reference>
<gene>
    <name evidence="1" type="ORF">R3W88_014179</name>
</gene>
<evidence type="ECO:0000313" key="1">
    <source>
        <dbReference type="EMBL" id="KAK4715841.1"/>
    </source>
</evidence>
<protein>
    <submittedName>
        <fullName evidence="1">Uncharacterized protein</fullName>
    </submittedName>
</protein>
<evidence type="ECO:0000313" key="2">
    <source>
        <dbReference type="Proteomes" id="UP001311915"/>
    </source>
</evidence>
<dbReference type="EMBL" id="JAWPEI010000009">
    <property type="protein sequence ID" value="KAK4715841.1"/>
    <property type="molecule type" value="Genomic_DNA"/>
</dbReference>
<accession>A0AAV9KQV1</accession>
<proteinExistence type="predicted"/>
<dbReference type="AlphaFoldDB" id="A0AAV9KQV1"/>
<dbReference type="Proteomes" id="UP001311915">
    <property type="component" value="Unassembled WGS sequence"/>
</dbReference>
<dbReference type="PANTHER" id="PTHR33240:SF15">
    <property type="entry name" value="GAG-PRO-LIKE PROTEIN"/>
    <property type="match status" value="1"/>
</dbReference>
<keyword evidence="2" id="KW-1185">Reference proteome</keyword>
<organism evidence="1 2">
    <name type="scientific">Solanum pinnatisectum</name>
    <name type="common">tansyleaf nightshade</name>
    <dbReference type="NCBI Taxonomy" id="50273"/>
    <lineage>
        <taxon>Eukaryota</taxon>
        <taxon>Viridiplantae</taxon>
        <taxon>Streptophyta</taxon>
        <taxon>Embryophyta</taxon>
        <taxon>Tracheophyta</taxon>
        <taxon>Spermatophyta</taxon>
        <taxon>Magnoliopsida</taxon>
        <taxon>eudicotyledons</taxon>
        <taxon>Gunneridae</taxon>
        <taxon>Pentapetalae</taxon>
        <taxon>asterids</taxon>
        <taxon>lamiids</taxon>
        <taxon>Solanales</taxon>
        <taxon>Solanaceae</taxon>
        <taxon>Solanoideae</taxon>
        <taxon>Solaneae</taxon>
        <taxon>Solanum</taxon>
    </lineage>
</organism>
<sequence>MHNKALHVTIMCRDKIINRVLVGPAEFNVEFQVLDINTRYNFFLGRPFIHMVGVVPSTLHQLMKFVWKD</sequence>
<dbReference type="PANTHER" id="PTHR33240">
    <property type="entry name" value="OS08G0508500 PROTEIN"/>
    <property type="match status" value="1"/>
</dbReference>
<name>A0AAV9KQV1_9SOLN</name>
<comment type="caution">
    <text evidence="1">The sequence shown here is derived from an EMBL/GenBank/DDBJ whole genome shotgun (WGS) entry which is preliminary data.</text>
</comment>